<keyword evidence="2" id="KW-0229">DNA integration</keyword>
<organism evidence="8 9">
    <name type="scientific">Paraburkholderia phenazinium</name>
    <dbReference type="NCBI Taxonomy" id="60549"/>
    <lineage>
        <taxon>Bacteria</taxon>
        <taxon>Pseudomonadati</taxon>
        <taxon>Pseudomonadota</taxon>
        <taxon>Betaproteobacteria</taxon>
        <taxon>Burkholderiales</taxon>
        <taxon>Burkholderiaceae</taxon>
        <taxon>Paraburkholderia</taxon>
    </lineage>
</organism>
<comment type="similarity">
    <text evidence="1">Belongs to the 'phage' integrase family.</text>
</comment>
<dbReference type="Gene3D" id="1.10.443.10">
    <property type="entry name" value="Intergrase catalytic core"/>
    <property type="match status" value="1"/>
</dbReference>
<feature type="domain" description="Tyr recombinase" evidence="6">
    <location>
        <begin position="262"/>
        <end position="440"/>
    </location>
</feature>
<dbReference type="PANTHER" id="PTHR30629:SF2">
    <property type="entry name" value="PROPHAGE INTEGRASE INTS-RELATED"/>
    <property type="match status" value="1"/>
</dbReference>
<evidence type="ECO:0000259" key="7">
    <source>
        <dbReference type="PROSITE" id="PS51900"/>
    </source>
</evidence>
<dbReference type="InterPro" id="IPR013762">
    <property type="entry name" value="Integrase-like_cat_sf"/>
</dbReference>
<evidence type="ECO:0000256" key="2">
    <source>
        <dbReference type="ARBA" id="ARBA00022908"/>
    </source>
</evidence>
<dbReference type="PROSITE" id="PS51900">
    <property type="entry name" value="CB"/>
    <property type="match status" value="1"/>
</dbReference>
<evidence type="ECO:0000256" key="3">
    <source>
        <dbReference type="ARBA" id="ARBA00023125"/>
    </source>
</evidence>
<dbReference type="InterPro" id="IPR053876">
    <property type="entry name" value="Phage_int_M"/>
</dbReference>
<proteinExistence type="inferred from homology"/>
<dbReference type="GO" id="GO:0003677">
    <property type="term" value="F:DNA binding"/>
    <property type="evidence" value="ECO:0007669"/>
    <property type="project" value="UniProtKB-UniRule"/>
</dbReference>
<name>A0A1N6EIT9_9BURK</name>
<dbReference type="InterPro" id="IPR011010">
    <property type="entry name" value="DNA_brk_join_enz"/>
</dbReference>
<dbReference type="Pfam" id="PF00589">
    <property type="entry name" value="Phage_integrase"/>
    <property type="match status" value="1"/>
</dbReference>
<dbReference type="Proteomes" id="UP000184693">
    <property type="component" value="Unassembled WGS sequence"/>
</dbReference>
<dbReference type="CDD" id="cd00801">
    <property type="entry name" value="INT_P4_C"/>
    <property type="match status" value="1"/>
</dbReference>
<accession>A0A1N6EIT9</accession>
<dbReference type="GO" id="GO:0006310">
    <property type="term" value="P:DNA recombination"/>
    <property type="evidence" value="ECO:0007669"/>
    <property type="project" value="UniProtKB-KW"/>
</dbReference>
<dbReference type="InterPro" id="IPR002104">
    <property type="entry name" value="Integrase_catalytic"/>
</dbReference>
<dbReference type="EMBL" id="FSRM01000001">
    <property type="protein sequence ID" value="SIN82942.1"/>
    <property type="molecule type" value="Genomic_DNA"/>
</dbReference>
<dbReference type="SUPFAM" id="SSF56349">
    <property type="entry name" value="DNA breaking-rejoining enzymes"/>
    <property type="match status" value="1"/>
</dbReference>
<evidence type="ECO:0000313" key="8">
    <source>
        <dbReference type="EMBL" id="SIN82942.1"/>
    </source>
</evidence>
<dbReference type="Pfam" id="PF13356">
    <property type="entry name" value="Arm-DNA-bind_3"/>
    <property type="match status" value="1"/>
</dbReference>
<dbReference type="Gene3D" id="3.30.160.390">
    <property type="entry name" value="Integrase, DNA-binding domain"/>
    <property type="match status" value="1"/>
</dbReference>
<dbReference type="InterPro" id="IPR025166">
    <property type="entry name" value="Integrase_DNA_bind_dom"/>
</dbReference>
<dbReference type="PROSITE" id="PS51898">
    <property type="entry name" value="TYR_RECOMBINASE"/>
    <property type="match status" value="1"/>
</dbReference>
<dbReference type="InterPro" id="IPR038488">
    <property type="entry name" value="Integrase_DNA-bd_sf"/>
</dbReference>
<evidence type="ECO:0000256" key="1">
    <source>
        <dbReference type="ARBA" id="ARBA00008857"/>
    </source>
</evidence>
<protein>
    <submittedName>
        <fullName evidence="8">Site-specific recombinase XerD</fullName>
    </submittedName>
</protein>
<evidence type="ECO:0000256" key="4">
    <source>
        <dbReference type="ARBA" id="ARBA00023172"/>
    </source>
</evidence>
<evidence type="ECO:0000259" key="6">
    <source>
        <dbReference type="PROSITE" id="PS51898"/>
    </source>
</evidence>
<dbReference type="GO" id="GO:0015074">
    <property type="term" value="P:DNA integration"/>
    <property type="evidence" value="ECO:0007669"/>
    <property type="project" value="UniProtKB-KW"/>
</dbReference>
<sequence>MAGVRQPHIFISGLYLRPEIASNRYTPRHDQTALFGTQSVFSAFLDALCTKENDPGMPKIVPPLSETQIRAMEPRATRYSVADGNGLVLEVMPTGNKVWRFRYTLDGKRQPLTTIGDYRRISLRVARERARKYAEMVAAGVSPAATARRDRGAEKRVDLLRDAAELYMSAAMASKSDEYQRTTRRALDKDVLRAIGSKPIGAVTSEDVLAICERIKLRGSPKMALHTRNVIRRLYEFLIARQLATHNPATTVPARFIATPDSRTRVLTAEELGTTLRAIDASRVRRPLKLALHLLVLTMVRKSELIEATWAEFDLKASLWKIPAARMKNARAHEVYLPRQAVAMLRELRETKSSRTFVFPTVRGDDRPIAKSTLNQAVKALGLDVEHFVLHDFRRTAEAHLLAMDQPADVIARALARASKEAANEPTRADDAANQRNVLQRWADFVEAQIADEPQSESNRSRAAS</sequence>
<dbReference type="PANTHER" id="PTHR30629">
    <property type="entry name" value="PROPHAGE INTEGRASE"/>
    <property type="match status" value="1"/>
</dbReference>
<dbReference type="InterPro" id="IPR050808">
    <property type="entry name" value="Phage_Integrase"/>
</dbReference>
<keyword evidence="3 5" id="KW-0238">DNA-binding</keyword>
<evidence type="ECO:0000313" key="9">
    <source>
        <dbReference type="Proteomes" id="UP000184693"/>
    </source>
</evidence>
<dbReference type="InterPro" id="IPR010998">
    <property type="entry name" value="Integrase_recombinase_N"/>
</dbReference>
<keyword evidence="4" id="KW-0233">DNA recombination</keyword>
<evidence type="ECO:0000256" key="5">
    <source>
        <dbReference type="PROSITE-ProRule" id="PRU01248"/>
    </source>
</evidence>
<feature type="domain" description="Core-binding (CB)" evidence="7">
    <location>
        <begin position="158"/>
        <end position="239"/>
    </location>
</feature>
<dbReference type="Pfam" id="PF22022">
    <property type="entry name" value="Phage_int_M"/>
    <property type="match status" value="1"/>
</dbReference>
<dbReference type="AlphaFoldDB" id="A0A1N6EIT9"/>
<dbReference type="InterPro" id="IPR044068">
    <property type="entry name" value="CB"/>
</dbReference>
<gene>
    <name evidence="8" type="ORF">SAMN05444168_0695</name>
</gene>
<dbReference type="Gene3D" id="1.10.150.130">
    <property type="match status" value="1"/>
</dbReference>
<reference evidence="8 9" key="1">
    <citation type="submission" date="2016-11" db="EMBL/GenBank/DDBJ databases">
        <authorList>
            <person name="Jaros S."/>
            <person name="Januszkiewicz K."/>
            <person name="Wedrychowicz H."/>
        </authorList>
    </citation>
    <scope>NUCLEOTIDE SEQUENCE [LARGE SCALE GENOMIC DNA]</scope>
    <source>
        <strain evidence="8 9">GAS86</strain>
    </source>
</reference>